<organism evidence="8 9">
    <name type="scientific">Cellulomonas carbonis T26</name>
    <dbReference type="NCBI Taxonomy" id="947969"/>
    <lineage>
        <taxon>Bacteria</taxon>
        <taxon>Bacillati</taxon>
        <taxon>Actinomycetota</taxon>
        <taxon>Actinomycetes</taxon>
        <taxon>Micrococcales</taxon>
        <taxon>Cellulomonadaceae</taxon>
        <taxon>Cellulomonas</taxon>
    </lineage>
</organism>
<dbReference type="RefSeq" id="WP_043602000.1">
    <property type="nucleotide sequence ID" value="NZ_AXCY01000001.1"/>
</dbReference>
<reference evidence="8 9" key="2">
    <citation type="journal article" date="2015" name="Stand. Genomic Sci.">
        <title>Draft genome sequence of Cellulomonas carbonis T26(T) and comparative analysis of six Cellulomonas genomes.</title>
        <authorList>
            <person name="Zhuang W."/>
            <person name="Zhang S."/>
            <person name="Xia X."/>
            <person name="Wang G."/>
        </authorList>
    </citation>
    <scope>NUCLEOTIDE SEQUENCE [LARGE SCALE GENOMIC DNA]</scope>
    <source>
        <strain evidence="8 9">T26</strain>
    </source>
</reference>
<proteinExistence type="predicted"/>
<keyword evidence="3 6" id="KW-0812">Transmembrane</keyword>
<name>A0A0A0BY01_9CELL</name>
<keyword evidence="9" id="KW-1185">Reference proteome</keyword>
<dbReference type="PANTHER" id="PTHR35007:SF3">
    <property type="entry name" value="POSSIBLE CONSERVED ALANINE RICH MEMBRANE PROTEIN"/>
    <property type="match status" value="1"/>
</dbReference>
<evidence type="ECO:0000256" key="5">
    <source>
        <dbReference type="ARBA" id="ARBA00023136"/>
    </source>
</evidence>
<dbReference type="Proteomes" id="UP000029839">
    <property type="component" value="Unassembled WGS sequence"/>
</dbReference>
<gene>
    <name evidence="8" type="ORF">N868_00470</name>
</gene>
<evidence type="ECO:0000313" key="8">
    <source>
        <dbReference type="EMBL" id="KGM12781.1"/>
    </source>
</evidence>
<feature type="transmembrane region" description="Helical" evidence="6">
    <location>
        <begin position="46"/>
        <end position="66"/>
    </location>
</feature>
<feature type="domain" description="Type II secretion system protein GspF" evidence="7">
    <location>
        <begin position="107"/>
        <end position="232"/>
    </location>
</feature>
<evidence type="ECO:0000256" key="6">
    <source>
        <dbReference type="SAM" id="Phobius"/>
    </source>
</evidence>
<dbReference type="AlphaFoldDB" id="A0A0A0BY01"/>
<dbReference type="PANTHER" id="PTHR35007">
    <property type="entry name" value="INTEGRAL MEMBRANE PROTEIN-RELATED"/>
    <property type="match status" value="1"/>
</dbReference>
<evidence type="ECO:0000256" key="4">
    <source>
        <dbReference type="ARBA" id="ARBA00022989"/>
    </source>
</evidence>
<dbReference type="InterPro" id="IPR018076">
    <property type="entry name" value="T2SS_GspF_dom"/>
</dbReference>
<dbReference type="EMBL" id="AXCY01000001">
    <property type="protein sequence ID" value="KGM12781.1"/>
    <property type="molecule type" value="Genomic_DNA"/>
</dbReference>
<dbReference type="OrthoDB" id="5243396at2"/>
<evidence type="ECO:0000259" key="7">
    <source>
        <dbReference type="Pfam" id="PF00482"/>
    </source>
</evidence>
<dbReference type="GO" id="GO:0005886">
    <property type="term" value="C:plasma membrane"/>
    <property type="evidence" value="ECO:0007669"/>
    <property type="project" value="UniProtKB-SubCell"/>
</dbReference>
<sequence length="293" mass="30745">MTTTLLAAAAGILVPVGVVVCVAGIRRTDIRQRSARSNRLSTGRSYVASRRARLLVALAVGILVWAVSSWPVAGLLAAATVIGLPVVLGAGTKEQRRIDRIEAIEEWTRRLSDVLVAGAGLEQAVTTSVATAPEAIRPEVSALGARLAARWPAEQALHAFADDMDDASADLVVSALVLAARRRGPGLSRVLVSVADSVAEDVAARRRVEAERAKPRATAKAVTLITLAVVAIGSLNTTYVAPYRSALGQLVLAAVAVGFAACLTWIHRLTISPPEPRFLGGTSDDALSARWSR</sequence>
<feature type="transmembrane region" description="Helical" evidence="6">
    <location>
        <begin position="72"/>
        <end position="91"/>
    </location>
</feature>
<feature type="transmembrane region" description="Helical" evidence="6">
    <location>
        <begin position="247"/>
        <end position="266"/>
    </location>
</feature>
<evidence type="ECO:0000256" key="1">
    <source>
        <dbReference type="ARBA" id="ARBA00004651"/>
    </source>
</evidence>
<evidence type="ECO:0000256" key="3">
    <source>
        <dbReference type="ARBA" id="ARBA00022692"/>
    </source>
</evidence>
<dbReference type="Pfam" id="PF00482">
    <property type="entry name" value="T2SSF"/>
    <property type="match status" value="1"/>
</dbReference>
<keyword evidence="2" id="KW-1003">Cell membrane</keyword>
<evidence type="ECO:0000256" key="2">
    <source>
        <dbReference type="ARBA" id="ARBA00022475"/>
    </source>
</evidence>
<keyword evidence="4 6" id="KW-1133">Transmembrane helix</keyword>
<feature type="transmembrane region" description="Helical" evidence="6">
    <location>
        <begin position="6"/>
        <end position="25"/>
    </location>
</feature>
<feature type="transmembrane region" description="Helical" evidence="6">
    <location>
        <begin position="221"/>
        <end position="241"/>
    </location>
</feature>
<comment type="caution">
    <text evidence="8">The sequence shown here is derived from an EMBL/GenBank/DDBJ whole genome shotgun (WGS) entry which is preliminary data.</text>
</comment>
<evidence type="ECO:0000313" key="9">
    <source>
        <dbReference type="Proteomes" id="UP000029839"/>
    </source>
</evidence>
<accession>A0A0A0BY01</accession>
<protein>
    <submittedName>
        <fullName evidence="8">Type II secretion protein F</fullName>
    </submittedName>
</protein>
<keyword evidence="5 6" id="KW-0472">Membrane</keyword>
<reference evidence="8 9" key="1">
    <citation type="submission" date="2013-08" db="EMBL/GenBank/DDBJ databases">
        <title>Genome sequencing of Cellulomonas carbonis T26.</title>
        <authorList>
            <person name="Chen F."/>
            <person name="Li Y."/>
            <person name="Wang G."/>
        </authorList>
    </citation>
    <scope>NUCLEOTIDE SEQUENCE [LARGE SCALE GENOMIC DNA]</scope>
    <source>
        <strain evidence="8 9">T26</strain>
    </source>
</reference>
<comment type="subcellular location">
    <subcellularLocation>
        <location evidence="1">Cell membrane</location>
        <topology evidence="1">Multi-pass membrane protein</topology>
    </subcellularLocation>
</comment>